<evidence type="ECO:0000313" key="3">
    <source>
        <dbReference type="Proteomes" id="UP000824504"/>
    </source>
</evidence>
<organism evidence="2 3">
    <name type="scientific">Tessaracoccus palaemonis</name>
    <dbReference type="NCBI Taxonomy" id="2829499"/>
    <lineage>
        <taxon>Bacteria</taxon>
        <taxon>Bacillati</taxon>
        <taxon>Actinomycetota</taxon>
        <taxon>Actinomycetes</taxon>
        <taxon>Propionibacteriales</taxon>
        <taxon>Propionibacteriaceae</taxon>
        <taxon>Tessaracoccus</taxon>
    </lineage>
</organism>
<dbReference type="Proteomes" id="UP000824504">
    <property type="component" value="Chromosome"/>
</dbReference>
<proteinExistence type="predicted"/>
<dbReference type="Pfam" id="PF08818">
    <property type="entry name" value="DUF1801"/>
    <property type="match status" value="1"/>
</dbReference>
<sequence length="150" mass="16142">MAEKTGAEFSADEKAAMKSRAAELRAEKAAQKAADKAAALEQVCLEAIAAMPDDDRAIAERLHALVKENAPQLGSKTWYGFPAYTDDAGQVVLFFQPRVKFGARYSTLGFNDSAALDDGAMWPTSFAIDRLEQADEATVAELIRRAVGTA</sequence>
<dbReference type="RefSeq" id="WP_219083684.1">
    <property type="nucleotide sequence ID" value="NZ_CP079216.1"/>
</dbReference>
<dbReference type="InterPro" id="IPR014922">
    <property type="entry name" value="YdhG-like"/>
</dbReference>
<dbReference type="EMBL" id="CP079216">
    <property type="protein sequence ID" value="QXT63757.1"/>
    <property type="molecule type" value="Genomic_DNA"/>
</dbReference>
<evidence type="ECO:0000313" key="2">
    <source>
        <dbReference type="EMBL" id="QXT63757.1"/>
    </source>
</evidence>
<feature type="domain" description="YdhG-like" evidence="1">
    <location>
        <begin position="56"/>
        <end position="147"/>
    </location>
</feature>
<accession>A0ABX8SK55</accession>
<keyword evidence="3" id="KW-1185">Reference proteome</keyword>
<name>A0ABX8SK55_9ACTN</name>
<reference evidence="2 3" key="1">
    <citation type="submission" date="2021-07" db="EMBL/GenBank/DDBJ databases">
        <title>complete genome sequencing of Tessaracoccus sp.J1M15.</title>
        <authorList>
            <person name="Bae J.-W."/>
            <person name="Kim D.-y."/>
        </authorList>
    </citation>
    <scope>NUCLEOTIDE SEQUENCE [LARGE SCALE GENOMIC DNA]</scope>
    <source>
        <strain evidence="2 3">J1M15</strain>
    </source>
</reference>
<gene>
    <name evidence="2" type="ORF">KDB89_04600</name>
</gene>
<evidence type="ECO:0000259" key="1">
    <source>
        <dbReference type="Pfam" id="PF08818"/>
    </source>
</evidence>
<protein>
    <submittedName>
        <fullName evidence="2">DUF1801 domain-containing protein</fullName>
    </submittedName>
</protein>